<gene>
    <name evidence="1" type="ORF">CRG98_017737</name>
</gene>
<organism evidence="1 2">
    <name type="scientific">Punica granatum</name>
    <name type="common">Pomegranate</name>
    <dbReference type="NCBI Taxonomy" id="22663"/>
    <lineage>
        <taxon>Eukaryota</taxon>
        <taxon>Viridiplantae</taxon>
        <taxon>Streptophyta</taxon>
        <taxon>Embryophyta</taxon>
        <taxon>Tracheophyta</taxon>
        <taxon>Spermatophyta</taxon>
        <taxon>Magnoliopsida</taxon>
        <taxon>eudicotyledons</taxon>
        <taxon>Gunneridae</taxon>
        <taxon>Pentapetalae</taxon>
        <taxon>rosids</taxon>
        <taxon>malvids</taxon>
        <taxon>Myrtales</taxon>
        <taxon>Lythraceae</taxon>
        <taxon>Punica</taxon>
    </lineage>
</organism>
<dbReference type="EMBL" id="PGOL01001001">
    <property type="protein sequence ID" value="PKI61839.1"/>
    <property type="molecule type" value="Genomic_DNA"/>
</dbReference>
<keyword evidence="2" id="KW-1185">Reference proteome</keyword>
<comment type="caution">
    <text evidence="1">The sequence shown here is derived from an EMBL/GenBank/DDBJ whole genome shotgun (WGS) entry which is preliminary data.</text>
</comment>
<reference evidence="1 2" key="1">
    <citation type="submission" date="2017-11" db="EMBL/GenBank/DDBJ databases">
        <title>De-novo sequencing of pomegranate (Punica granatum L.) genome.</title>
        <authorList>
            <person name="Akparov Z."/>
            <person name="Amiraslanov A."/>
            <person name="Hajiyeva S."/>
            <person name="Abbasov M."/>
            <person name="Kaur K."/>
            <person name="Hamwieh A."/>
            <person name="Solovyev V."/>
            <person name="Salamov A."/>
            <person name="Braich B."/>
            <person name="Kosarev P."/>
            <person name="Mahmoud A."/>
            <person name="Hajiyev E."/>
            <person name="Babayeva S."/>
            <person name="Izzatullayeva V."/>
            <person name="Mammadov A."/>
            <person name="Mammadov A."/>
            <person name="Sharifova S."/>
            <person name="Ojaghi J."/>
            <person name="Eynullazada K."/>
            <person name="Bayramov B."/>
            <person name="Abdulazimova A."/>
            <person name="Shahmuradov I."/>
        </authorList>
    </citation>
    <scope>NUCLEOTIDE SEQUENCE [LARGE SCALE GENOMIC DNA]</scope>
    <source>
        <strain evidence="2">cv. AG2017</strain>
        <tissue evidence="1">Leaf</tissue>
    </source>
</reference>
<proteinExistence type="predicted"/>
<evidence type="ECO:0000313" key="1">
    <source>
        <dbReference type="EMBL" id="PKI61839.1"/>
    </source>
</evidence>
<name>A0A2I0JZU7_PUNGR</name>
<protein>
    <submittedName>
        <fullName evidence="1">Uncharacterized protein</fullName>
    </submittedName>
</protein>
<sequence length="65" mass="6569">MGSMVPAYSPLCIVSSGACMRHMFGGGQPGHGVPGCLPGPGLGPDPCPFSARSFSSVLQPLDYST</sequence>
<accession>A0A2I0JZU7</accession>
<dbReference type="AlphaFoldDB" id="A0A2I0JZU7"/>
<dbReference type="Proteomes" id="UP000233551">
    <property type="component" value="Unassembled WGS sequence"/>
</dbReference>
<evidence type="ECO:0000313" key="2">
    <source>
        <dbReference type="Proteomes" id="UP000233551"/>
    </source>
</evidence>